<reference evidence="3 4" key="1">
    <citation type="journal article" date="2019" name="Int. J. Syst. Evol. Microbiol.">
        <title>The Global Catalogue of Microorganisms (GCM) 10K type strain sequencing project: providing services to taxonomists for standard genome sequencing and annotation.</title>
        <authorList>
            <consortium name="The Broad Institute Genomics Platform"/>
            <consortium name="The Broad Institute Genome Sequencing Center for Infectious Disease"/>
            <person name="Wu L."/>
            <person name="Ma J."/>
        </authorList>
    </citation>
    <scope>NUCLEOTIDE SEQUENCE [LARGE SCALE GENOMIC DNA]</scope>
    <source>
        <strain evidence="3 4">JCM 7356</strain>
    </source>
</reference>
<keyword evidence="2" id="KW-1133">Transmembrane helix</keyword>
<feature type="compositionally biased region" description="Low complexity" evidence="1">
    <location>
        <begin position="1"/>
        <end position="11"/>
    </location>
</feature>
<evidence type="ECO:0000313" key="4">
    <source>
        <dbReference type="Proteomes" id="UP001500305"/>
    </source>
</evidence>
<accession>A0ABN3EUU4</accession>
<feature type="region of interest" description="Disordered" evidence="1">
    <location>
        <begin position="1"/>
        <end position="20"/>
    </location>
</feature>
<feature type="transmembrane region" description="Helical" evidence="2">
    <location>
        <begin position="177"/>
        <end position="210"/>
    </location>
</feature>
<sequence length="211" mass="21804">MEQQVAGAEDGAGAEGVPARDPGPNWALTAVGTLFAIGVLALAGWLVRFPADEFRYTSDMAGTPGTFTAAHCHNEGAGKSRTRQCEGPFVPHNGSPTDPAAHITNARVDVGKPAELRRTDGGGYVQPGVLNAGMDLAGVFGIFCGAAFLLMFPAAGPRRVKVETGVPLRANPQPWGTLVPLLLGLFVFFGAAAMLTLFGAVVLGVIGAIFF</sequence>
<proteinExistence type="predicted"/>
<comment type="caution">
    <text evidence="3">The sequence shown here is derived from an EMBL/GenBank/DDBJ whole genome shotgun (WGS) entry which is preliminary data.</text>
</comment>
<protein>
    <submittedName>
        <fullName evidence="3">Uncharacterized protein</fullName>
    </submittedName>
</protein>
<feature type="transmembrane region" description="Helical" evidence="2">
    <location>
        <begin position="136"/>
        <end position="157"/>
    </location>
</feature>
<organism evidence="3 4">
    <name type="scientific">Kitasatospora cystarginea</name>
    <dbReference type="NCBI Taxonomy" id="58350"/>
    <lineage>
        <taxon>Bacteria</taxon>
        <taxon>Bacillati</taxon>
        <taxon>Actinomycetota</taxon>
        <taxon>Actinomycetes</taxon>
        <taxon>Kitasatosporales</taxon>
        <taxon>Streptomycetaceae</taxon>
        <taxon>Kitasatospora</taxon>
    </lineage>
</organism>
<evidence type="ECO:0000256" key="2">
    <source>
        <dbReference type="SAM" id="Phobius"/>
    </source>
</evidence>
<evidence type="ECO:0000256" key="1">
    <source>
        <dbReference type="SAM" id="MobiDB-lite"/>
    </source>
</evidence>
<keyword evidence="4" id="KW-1185">Reference proteome</keyword>
<gene>
    <name evidence="3" type="ORF">GCM10010430_65580</name>
</gene>
<dbReference type="Proteomes" id="UP001500305">
    <property type="component" value="Unassembled WGS sequence"/>
</dbReference>
<keyword evidence="2" id="KW-0812">Transmembrane</keyword>
<evidence type="ECO:0000313" key="3">
    <source>
        <dbReference type="EMBL" id="GAA2270684.1"/>
    </source>
</evidence>
<dbReference type="EMBL" id="BAAATR010000041">
    <property type="protein sequence ID" value="GAA2270684.1"/>
    <property type="molecule type" value="Genomic_DNA"/>
</dbReference>
<keyword evidence="2" id="KW-0472">Membrane</keyword>
<dbReference type="RefSeq" id="WP_344640194.1">
    <property type="nucleotide sequence ID" value="NZ_BAAATR010000041.1"/>
</dbReference>
<name>A0ABN3EUU4_9ACTN</name>
<feature type="transmembrane region" description="Helical" evidence="2">
    <location>
        <begin position="26"/>
        <end position="47"/>
    </location>
</feature>